<accession>A0A6J6VN16</accession>
<dbReference type="AlphaFoldDB" id="A0A6J6VN16"/>
<name>A0A6J6VN16_9ZZZZ</name>
<gene>
    <name evidence="1" type="ORF">UFOPK2754_03248</name>
</gene>
<reference evidence="1" key="1">
    <citation type="submission" date="2020-05" db="EMBL/GenBank/DDBJ databases">
        <authorList>
            <person name="Chiriac C."/>
            <person name="Salcher M."/>
            <person name="Ghai R."/>
            <person name="Kavagutti S V."/>
        </authorList>
    </citation>
    <scope>NUCLEOTIDE SEQUENCE</scope>
</reference>
<protein>
    <submittedName>
        <fullName evidence="1">Unannotated protein</fullName>
    </submittedName>
</protein>
<evidence type="ECO:0000313" key="1">
    <source>
        <dbReference type="EMBL" id="CAB4773891.1"/>
    </source>
</evidence>
<dbReference type="InterPro" id="IPR029032">
    <property type="entry name" value="AhpD-like"/>
</dbReference>
<dbReference type="EMBL" id="CAEZYR010000206">
    <property type="protein sequence ID" value="CAB4773891.1"/>
    <property type="molecule type" value="Genomic_DNA"/>
</dbReference>
<dbReference type="Gene3D" id="1.20.1290.10">
    <property type="entry name" value="AhpD-like"/>
    <property type="match status" value="1"/>
</dbReference>
<dbReference type="SUPFAM" id="SSF69118">
    <property type="entry name" value="AhpD-like"/>
    <property type="match status" value="1"/>
</dbReference>
<sequence length="287" mass="31065">MTTHPADLDLAVIERIVERDTDAALVAMIRERVAALLLVGPSPSEPTDARGRVLTTFVDQFVIDVSGIDDSLRGHMFEHLGADAMGFAQALYVIDLGIRRRIVIDRLGPIAPLEVADVDVPAHLMLWPAIENYLRSVARMKALDPVTAELVRLRGAAAHQCRICKSRLSVQAVEALGSAEPFESIVASRPTDLAPRHTAAVQFVDVVVTLPTGLDETMAATLHSFFSTEELHEMLHDVVRNSANKFAVAVGGDEAVVSEGIEFYDLDAEGDVIADIDADIVRAATRV</sequence>
<proteinExistence type="predicted"/>
<organism evidence="1">
    <name type="scientific">freshwater metagenome</name>
    <dbReference type="NCBI Taxonomy" id="449393"/>
    <lineage>
        <taxon>unclassified sequences</taxon>
        <taxon>metagenomes</taxon>
        <taxon>ecological metagenomes</taxon>
    </lineage>
</organism>